<gene>
    <name evidence="8" type="ORF">DFR29_102358</name>
</gene>
<feature type="transmembrane region" description="Helical" evidence="6">
    <location>
        <begin position="291"/>
        <end position="308"/>
    </location>
</feature>
<dbReference type="GO" id="GO:0016020">
    <property type="term" value="C:membrane"/>
    <property type="evidence" value="ECO:0007669"/>
    <property type="project" value="UniProtKB-SubCell"/>
</dbReference>
<feature type="transmembrane region" description="Helical" evidence="6">
    <location>
        <begin position="314"/>
        <end position="335"/>
    </location>
</feature>
<dbReference type="Pfam" id="PF07690">
    <property type="entry name" value="MFS_1"/>
    <property type="match status" value="1"/>
</dbReference>
<evidence type="ECO:0000256" key="1">
    <source>
        <dbReference type="ARBA" id="ARBA00004141"/>
    </source>
</evidence>
<dbReference type="AlphaFoldDB" id="A0A4R6Z7B6"/>
<evidence type="ECO:0000259" key="7">
    <source>
        <dbReference type="PROSITE" id="PS50850"/>
    </source>
</evidence>
<evidence type="ECO:0000256" key="2">
    <source>
        <dbReference type="ARBA" id="ARBA00022448"/>
    </source>
</evidence>
<dbReference type="InterPro" id="IPR011701">
    <property type="entry name" value="MFS"/>
</dbReference>
<feature type="transmembrane region" description="Helical" evidence="6">
    <location>
        <begin position="260"/>
        <end position="279"/>
    </location>
</feature>
<feature type="transmembrane region" description="Helical" evidence="6">
    <location>
        <begin position="212"/>
        <end position="240"/>
    </location>
</feature>
<organism evidence="8 9">
    <name type="scientific">Tahibacter aquaticus</name>
    <dbReference type="NCBI Taxonomy" id="520092"/>
    <lineage>
        <taxon>Bacteria</taxon>
        <taxon>Pseudomonadati</taxon>
        <taxon>Pseudomonadota</taxon>
        <taxon>Gammaproteobacteria</taxon>
        <taxon>Lysobacterales</taxon>
        <taxon>Rhodanobacteraceae</taxon>
        <taxon>Tahibacter</taxon>
    </lineage>
</organism>
<dbReference type="SUPFAM" id="SSF103473">
    <property type="entry name" value="MFS general substrate transporter"/>
    <property type="match status" value="1"/>
</dbReference>
<keyword evidence="3 6" id="KW-0812">Transmembrane</keyword>
<dbReference type="EMBL" id="SNZH01000002">
    <property type="protein sequence ID" value="TDR47698.1"/>
    <property type="molecule type" value="Genomic_DNA"/>
</dbReference>
<feature type="transmembrane region" description="Helical" evidence="6">
    <location>
        <begin position="12"/>
        <end position="36"/>
    </location>
</feature>
<reference evidence="8 9" key="1">
    <citation type="submission" date="2019-03" db="EMBL/GenBank/DDBJ databases">
        <title>Genomic Encyclopedia of Type Strains, Phase IV (KMG-IV): sequencing the most valuable type-strain genomes for metagenomic binning, comparative biology and taxonomic classification.</title>
        <authorList>
            <person name="Goeker M."/>
        </authorList>
    </citation>
    <scope>NUCLEOTIDE SEQUENCE [LARGE SCALE GENOMIC DNA]</scope>
    <source>
        <strain evidence="8 9">DSM 21667</strain>
    </source>
</reference>
<dbReference type="InterPro" id="IPR001958">
    <property type="entry name" value="Tet-R_TetA/multi-R_MdtG-like"/>
</dbReference>
<sequence>MSSPAASTPVRQAALVFIFVTVLIDVLSFGIIIPVLPQLIKQMAGGDTGDAAHWVGLLGTVFAVVQFVFNPIQGALSDRFGRRPVVLISNLGLGLDFVLMALVQTLPWLLLARVISGMTSASFSTANAYIADVTPPDKRAGAFGMIGAAFGIGFVLGPALGGLLGEIDLRLPFWVAAGMALLNFCYGFFVLPESLPKERRTPRIDWRRANPVGAVLLLLQYPQVYALAVVVFLSQLAHYVLNTTFVLYADYRYGWGPQEVGYTLGVVGICNSIVQAVLVAKIVRRYGERKAILAGLCFGAIGFAWQGLATTGLLSLLALPFLALWGCAGPASQVLMTRQVDPHEQGRLQGSLSGLVSFSGIIGPGLYTTIFAWGISTDKGWHLPGAAFLLAAVLLAVAVVVAWRATLNLRGYTPPAAAAGPDHAA</sequence>
<evidence type="ECO:0000313" key="9">
    <source>
        <dbReference type="Proteomes" id="UP000295293"/>
    </source>
</evidence>
<feature type="domain" description="Major facilitator superfamily (MFS) profile" evidence="7">
    <location>
        <begin position="14"/>
        <end position="410"/>
    </location>
</feature>
<evidence type="ECO:0000256" key="5">
    <source>
        <dbReference type="ARBA" id="ARBA00023136"/>
    </source>
</evidence>
<dbReference type="PANTHER" id="PTHR23504">
    <property type="entry name" value="MAJOR FACILITATOR SUPERFAMILY DOMAIN-CONTAINING PROTEIN 10"/>
    <property type="match status" value="1"/>
</dbReference>
<feature type="transmembrane region" description="Helical" evidence="6">
    <location>
        <begin position="355"/>
        <end position="375"/>
    </location>
</feature>
<feature type="transmembrane region" description="Helical" evidence="6">
    <location>
        <begin position="51"/>
        <end position="72"/>
    </location>
</feature>
<name>A0A4R6Z7B6_9GAMM</name>
<comment type="caution">
    <text evidence="8">The sequence shown here is derived from an EMBL/GenBank/DDBJ whole genome shotgun (WGS) entry which is preliminary data.</text>
</comment>
<dbReference type="Gene3D" id="1.20.1250.20">
    <property type="entry name" value="MFS general substrate transporter like domains"/>
    <property type="match status" value="1"/>
</dbReference>
<dbReference type="InterPro" id="IPR036259">
    <property type="entry name" value="MFS_trans_sf"/>
</dbReference>
<dbReference type="RefSeq" id="WP_133817411.1">
    <property type="nucleotide sequence ID" value="NZ_SNZH01000002.1"/>
</dbReference>
<keyword evidence="9" id="KW-1185">Reference proteome</keyword>
<accession>A0A4R6Z7B6</accession>
<dbReference type="Proteomes" id="UP000295293">
    <property type="component" value="Unassembled WGS sequence"/>
</dbReference>
<keyword evidence="5 6" id="KW-0472">Membrane</keyword>
<dbReference type="PROSITE" id="PS50850">
    <property type="entry name" value="MFS"/>
    <property type="match status" value="1"/>
</dbReference>
<proteinExistence type="predicted"/>
<feature type="transmembrane region" description="Helical" evidence="6">
    <location>
        <begin position="108"/>
        <end position="130"/>
    </location>
</feature>
<comment type="subcellular location">
    <subcellularLocation>
        <location evidence="1">Membrane</location>
        <topology evidence="1">Multi-pass membrane protein</topology>
    </subcellularLocation>
</comment>
<evidence type="ECO:0000313" key="8">
    <source>
        <dbReference type="EMBL" id="TDR47698.1"/>
    </source>
</evidence>
<dbReference type="PANTHER" id="PTHR23504:SF15">
    <property type="entry name" value="MAJOR FACILITATOR SUPERFAMILY (MFS) PROFILE DOMAIN-CONTAINING PROTEIN"/>
    <property type="match status" value="1"/>
</dbReference>
<dbReference type="CDD" id="cd17388">
    <property type="entry name" value="MFS_TetA"/>
    <property type="match status" value="1"/>
</dbReference>
<feature type="transmembrane region" description="Helical" evidence="6">
    <location>
        <begin position="381"/>
        <end position="403"/>
    </location>
</feature>
<dbReference type="GO" id="GO:0022857">
    <property type="term" value="F:transmembrane transporter activity"/>
    <property type="evidence" value="ECO:0007669"/>
    <property type="project" value="InterPro"/>
</dbReference>
<keyword evidence="2" id="KW-0813">Transport</keyword>
<evidence type="ECO:0000256" key="6">
    <source>
        <dbReference type="SAM" id="Phobius"/>
    </source>
</evidence>
<dbReference type="OrthoDB" id="9764259at2"/>
<protein>
    <submittedName>
        <fullName evidence="8">DHA1 family tetracycline resistance protein-like MFS transporter</fullName>
    </submittedName>
</protein>
<dbReference type="PRINTS" id="PR01035">
    <property type="entry name" value="TCRTETA"/>
</dbReference>
<dbReference type="InterPro" id="IPR020846">
    <property type="entry name" value="MFS_dom"/>
</dbReference>
<feature type="transmembrane region" description="Helical" evidence="6">
    <location>
        <begin position="171"/>
        <end position="191"/>
    </location>
</feature>
<feature type="transmembrane region" description="Helical" evidence="6">
    <location>
        <begin position="84"/>
        <end position="102"/>
    </location>
</feature>
<evidence type="ECO:0000256" key="3">
    <source>
        <dbReference type="ARBA" id="ARBA00022692"/>
    </source>
</evidence>
<evidence type="ECO:0000256" key="4">
    <source>
        <dbReference type="ARBA" id="ARBA00022989"/>
    </source>
</evidence>
<keyword evidence="4 6" id="KW-1133">Transmembrane helix</keyword>
<feature type="transmembrane region" description="Helical" evidence="6">
    <location>
        <begin position="142"/>
        <end position="165"/>
    </location>
</feature>